<dbReference type="InterPro" id="IPR047111">
    <property type="entry name" value="YbaP-like"/>
</dbReference>
<dbReference type="InterPro" id="IPR002816">
    <property type="entry name" value="TraB/PrgY/GumN_fam"/>
</dbReference>
<name>A0ABZ0B7G3_9SPHN</name>
<dbReference type="PANTHER" id="PTHR40590:SF1">
    <property type="entry name" value="CYTOPLASMIC PROTEIN"/>
    <property type="match status" value="1"/>
</dbReference>
<dbReference type="EMBL" id="CP135076">
    <property type="protein sequence ID" value="WNO53339.1"/>
    <property type="molecule type" value="Genomic_DNA"/>
</dbReference>
<dbReference type="RefSeq" id="WP_313914705.1">
    <property type="nucleotide sequence ID" value="NZ_CP135076.1"/>
</dbReference>
<sequence length="304" mass="32382">MMICKLLSGAALAAFALAAPAAAQTADAAPAAATTRDADPALWVVKDDDTTIYLFGTVHVLKPGLSWFDDAVKQAFDASDELVLEIRQPDGKAMQKLMLQYGLDPEQAPLSETLPEGLGARYLKAMAGIGIPQAAADRFEPWFAATLLSVAPLQKLGYDPVNGPEAVLTAAAEAAKKKLGALETPEQQLGYLDSLSDEAQIAFLTSTLEDMDEAQAMMDAMVDRWSSGDPQALGKLLNDELTDSPELQKILLTDRNANWADWIDTRLDTPGTVFVAVGAGHLAGEGSVQEQLAAHDLIAARIDY</sequence>
<dbReference type="Pfam" id="PF01963">
    <property type="entry name" value="TraB_PrgY_gumN"/>
    <property type="match status" value="1"/>
</dbReference>
<keyword evidence="3" id="KW-1185">Reference proteome</keyword>
<dbReference type="CDD" id="cd14789">
    <property type="entry name" value="Tiki"/>
    <property type="match status" value="1"/>
</dbReference>
<feature type="signal peptide" evidence="1">
    <location>
        <begin position="1"/>
        <end position="21"/>
    </location>
</feature>
<evidence type="ECO:0000313" key="3">
    <source>
        <dbReference type="Proteomes" id="UP001302249"/>
    </source>
</evidence>
<protein>
    <submittedName>
        <fullName evidence="2">TraB/GumN family protein</fullName>
    </submittedName>
</protein>
<dbReference type="Proteomes" id="UP001302249">
    <property type="component" value="Chromosome"/>
</dbReference>
<gene>
    <name evidence="2" type="ORF">RPR59_12940</name>
</gene>
<dbReference type="PANTHER" id="PTHR40590">
    <property type="entry name" value="CYTOPLASMIC PROTEIN-RELATED"/>
    <property type="match status" value="1"/>
</dbReference>
<organism evidence="2 3">
    <name type="scientific">Stakelama saccharophila</name>
    <dbReference type="NCBI Taxonomy" id="3075605"/>
    <lineage>
        <taxon>Bacteria</taxon>
        <taxon>Pseudomonadati</taxon>
        <taxon>Pseudomonadota</taxon>
        <taxon>Alphaproteobacteria</taxon>
        <taxon>Sphingomonadales</taxon>
        <taxon>Sphingomonadaceae</taxon>
        <taxon>Stakelama</taxon>
    </lineage>
</organism>
<feature type="chain" id="PRO_5045112409" evidence="1">
    <location>
        <begin position="22"/>
        <end position="304"/>
    </location>
</feature>
<proteinExistence type="predicted"/>
<evidence type="ECO:0000313" key="2">
    <source>
        <dbReference type="EMBL" id="WNO53339.1"/>
    </source>
</evidence>
<reference evidence="2 3" key="1">
    <citation type="submission" date="2023-09" db="EMBL/GenBank/DDBJ databases">
        <authorList>
            <person name="Rey-Velasco X."/>
        </authorList>
    </citation>
    <scope>NUCLEOTIDE SEQUENCE [LARGE SCALE GENOMIC DNA]</scope>
    <source>
        <strain evidence="2 3">W311</strain>
    </source>
</reference>
<keyword evidence="1" id="KW-0732">Signal</keyword>
<evidence type="ECO:0000256" key="1">
    <source>
        <dbReference type="SAM" id="SignalP"/>
    </source>
</evidence>
<accession>A0ABZ0B7G3</accession>